<proteinExistence type="predicted"/>
<evidence type="ECO:0000313" key="1">
    <source>
        <dbReference type="EMBL" id="KAJ8684867.1"/>
    </source>
</evidence>
<dbReference type="Proteomes" id="UP001239111">
    <property type="component" value="Chromosome 1"/>
</dbReference>
<protein>
    <submittedName>
        <fullName evidence="1">Uncharacterized protein</fullName>
    </submittedName>
</protein>
<comment type="caution">
    <text evidence="1">The sequence shown here is derived from an EMBL/GenBank/DDBJ whole genome shotgun (WGS) entry which is preliminary data.</text>
</comment>
<accession>A0ACC2PR94</accession>
<dbReference type="EMBL" id="CM056741">
    <property type="protein sequence ID" value="KAJ8684867.1"/>
    <property type="molecule type" value="Genomic_DNA"/>
</dbReference>
<gene>
    <name evidence="1" type="ORF">QAD02_020660</name>
</gene>
<reference evidence="1" key="1">
    <citation type="submission" date="2023-04" db="EMBL/GenBank/DDBJ databases">
        <title>A chromosome-level genome assembly of the parasitoid wasp Eretmocerus hayati.</title>
        <authorList>
            <person name="Zhong Y."/>
            <person name="Liu S."/>
            <person name="Liu Y."/>
        </authorList>
    </citation>
    <scope>NUCLEOTIDE SEQUENCE</scope>
    <source>
        <strain evidence="1">ZJU_SS_LIU_2023</strain>
    </source>
</reference>
<name>A0ACC2PR94_9HYME</name>
<evidence type="ECO:0000313" key="2">
    <source>
        <dbReference type="Proteomes" id="UP001239111"/>
    </source>
</evidence>
<organism evidence="1 2">
    <name type="scientific">Eretmocerus hayati</name>
    <dbReference type="NCBI Taxonomy" id="131215"/>
    <lineage>
        <taxon>Eukaryota</taxon>
        <taxon>Metazoa</taxon>
        <taxon>Ecdysozoa</taxon>
        <taxon>Arthropoda</taxon>
        <taxon>Hexapoda</taxon>
        <taxon>Insecta</taxon>
        <taxon>Pterygota</taxon>
        <taxon>Neoptera</taxon>
        <taxon>Endopterygota</taxon>
        <taxon>Hymenoptera</taxon>
        <taxon>Apocrita</taxon>
        <taxon>Proctotrupomorpha</taxon>
        <taxon>Chalcidoidea</taxon>
        <taxon>Aphelinidae</taxon>
        <taxon>Aphelininae</taxon>
        <taxon>Eretmocerus</taxon>
    </lineage>
</organism>
<keyword evidence="2" id="KW-1185">Reference proteome</keyword>
<sequence length="263" mass="29468">MITGGVVETTTSASLTQVPPTYLYAGAAADHGLKEVLSNTAFGNVATPGISELPLDLSVSTAYTDDAHQIDRRVLPRPPNDAMRVPATYPSSERSTYTSAFMPIAQSDRNLSEYLVPGQMDYDRVVPPCLPRQYPLPSFQNLNTARGHDALCSETVRWNPPSPPQFFSPCQQPAGEYGSVLPGHSLPRWYLHTPPFVQYCPPYRQNAHVEPPFRGMRFHVGSKWPHVDDRAYARTEQKKRKRYRPKDKKGNGVFITSTHLMIR</sequence>